<dbReference type="Proteomes" id="UP000007875">
    <property type="component" value="Unassembled WGS sequence"/>
</dbReference>
<evidence type="ECO:0000256" key="6">
    <source>
        <dbReference type="ARBA" id="ARBA00023015"/>
    </source>
</evidence>
<feature type="compositionally biased region" description="Polar residues" evidence="11">
    <location>
        <begin position="799"/>
        <end position="815"/>
    </location>
</feature>
<dbReference type="FunFam" id="3.30.160.60:FF:000096">
    <property type="entry name" value="Zinc finger and BTB domain-containing protein 18 isoform 1"/>
    <property type="match status" value="1"/>
</dbReference>
<feature type="domain" description="C2H2-type" evidence="12">
    <location>
        <begin position="635"/>
        <end position="662"/>
    </location>
</feature>
<keyword evidence="7" id="KW-0804">Transcription</keyword>
<dbReference type="InParanoid" id="H2ZKL3"/>
<dbReference type="eggNOG" id="KOG1074">
    <property type="taxonomic scope" value="Eukaryota"/>
</dbReference>
<feature type="region of interest" description="Disordered" evidence="11">
    <location>
        <begin position="780"/>
        <end position="818"/>
    </location>
</feature>
<dbReference type="Pfam" id="PF00096">
    <property type="entry name" value="zf-C2H2"/>
    <property type="match status" value="3"/>
</dbReference>
<evidence type="ECO:0000256" key="1">
    <source>
        <dbReference type="ARBA" id="ARBA00004123"/>
    </source>
</evidence>
<dbReference type="PANTHER" id="PTHR23233">
    <property type="entry name" value="SAL-LIKE PROTEIN"/>
    <property type="match status" value="1"/>
</dbReference>
<dbReference type="Gene3D" id="3.30.160.60">
    <property type="entry name" value="Classic Zinc Finger"/>
    <property type="match status" value="4"/>
</dbReference>
<feature type="region of interest" description="Disordered" evidence="11">
    <location>
        <begin position="446"/>
        <end position="501"/>
    </location>
</feature>
<keyword evidence="6" id="KW-0805">Transcription regulation</keyword>
<evidence type="ECO:0000256" key="8">
    <source>
        <dbReference type="ARBA" id="ARBA00023242"/>
    </source>
</evidence>
<dbReference type="HOGENOM" id="CLU_339463_0_0_1"/>
<evidence type="ECO:0000256" key="9">
    <source>
        <dbReference type="ARBA" id="ARBA00038474"/>
    </source>
</evidence>
<dbReference type="GeneTree" id="ENSGT00940000167374"/>
<feature type="compositionally biased region" description="Acidic residues" evidence="11">
    <location>
        <begin position="32"/>
        <end position="42"/>
    </location>
</feature>
<dbReference type="FunFam" id="3.30.160.60:FF:000130">
    <property type="entry name" value="Spalt-like transcription factor 4"/>
    <property type="match status" value="1"/>
</dbReference>
<feature type="domain" description="C2H2-type" evidence="12">
    <location>
        <begin position="558"/>
        <end position="585"/>
    </location>
</feature>
<evidence type="ECO:0000256" key="7">
    <source>
        <dbReference type="ARBA" id="ARBA00023163"/>
    </source>
</evidence>
<evidence type="ECO:0000313" key="13">
    <source>
        <dbReference type="Ensembl" id="ENSCSAVP00000018129.1"/>
    </source>
</evidence>
<dbReference type="GO" id="GO:0008270">
    <property type="term" value="F:zinc ion binding"/>
    <property type="evidence" value="ECO:0007669"/>
    <property type="project" value="UniProtKB-KW"/>
</dbReference>
<reference evidence="14" key="1">
    <citation type="submission" date="2003-08" db="EMBL/GenBank/DDBJ databases">
        <authorList>
            <person name="Birren B."/>
            <person name="Nusbaum C."/>
            <person name="Abebe A."/>
            <person name="Abouelleil A."/>
            <person name="Adekoya E."/>
            <person name="Ait-zahra M."/>
            <person name="Allen N."/>
            <person name="Allen T."/>
            <person name="An P."/>
            <person name="Anderson M."/>
            <person name="Anderson S."/>
            <person name="Arachchi H."/>
            <person name="Armbruster J."/>
            <person name="Bachantsang P."/>
            <person name="Baldwin J."/>
            <person name="Barry A."/>
            <person name="Bayul T."/>
            <person name="Blitshsteyn B."/>
            <person name="Bloom T."/>
            <person name="Blye J."/>
            <person name="Boguslavskiy L."/>
            <person name="Borowsky M."/>
            <person name="Boukhgalter B."/>
            <person name="Brunache A."/>
            <person name="Butler J."/>
            <person name="Calixte N."/>
            <person name="Calvo S."/>
            <person name="Camarata J."/>
            <person name="Campo K."/>
            <person name="Chang J."/>
            <person name="Cheshatsang Y."/>
            <person name="Citroen M."/>
            <person name="Collymore A."/>
            <person name="Considine T."/>
            <person name="Cook A."/>
            <person name="Cooke P."/>
            <person name="Corum B."/>
            <person name="Cuomo C."/>
            <person name="David R."/>
            <person name="Dawoe T."/>
            <person name="Degray S."/>
            <person name="Dodge S."/>
            <person name="Dooley K."/>
            <person name="Dorje P."/>
            <person name="Dorjee K."/>
            <person name="Dorris L."/>
            <person name="Duffey N."/>
            <person name="Dupes A."/>
            <person name="Elkins T."/>
            <person name="Engels R."/>
            <person name="Erickson J."/>
            <person name="Farina A."/>
            <person name="Faro S."/>
            <person name="Ferreira P."/>
            <person name="Fischer H."/>
            <person name="Fitzgerald M."/>
            <person name="Foley K."/>
            <person name="Gage D."/>
            <person name="Galagan J."/>
            <person name="Gearin G."/>
            <person name="Gnerre S."/>
            <person name="Gnirke A."/>
            <person name="Goyette A."/>
            <person name="Graham J."/>
            <person name="Grandbois E."/>
            <person name="Gyaltsen K."/>
            <person name="Hafez N."/>
            <person name="Hagopian D."/>
            <person name="Hagos B."/>
            <person name="Hall J."/>
            <person name="Hatcher B."/>
            <person name="Heller A."/>
            <person name="Higgins H."/>
            <person name="Honan T."/>
            <person name="Horn A."/>
            <person name="Houde N."/>
            <person name="Hughes L."/>
            <person name="Hulme W."/>
            <person name="Husby E."/>
            <person name="Iliev I."/>
            <person name="Jaffe D."/>
            <person name="Jones C."/>
            <person name="Kamal M."/>
            <person name="Kamat A."/>
            <person name="Kamvysselis M."/>
            <person name="Karlsson E."/>
            <person name="Kells C."/>
            <person name="Kieu A."/>
            <person name="Kisner P."/>
            <person name="Kodira C."/>
            <person name="Kulbokas E."/>
            <person name="Labutti K."/>
            <person name="Lama D."/>
            <person name="Landers T."/>
            <person name="Leger J."/>
            <person name="Levine S."/>
            <person name="Lewis D."/>
            <person name="Lewis T."/>
            <person name="Lindblad-toh K."/>
            <person name="Liu X."/>
            <person name="Lokyitsang T."/>
            <person name="Lokyitsang Y."/>
            <person name="Lucien O."/>
            <person name="Lui A."/>
            <person name="Ma L.J."/>
            <person name="Mabbitt R."/>
            <person name="Macdonald J."/>
            <person name="Maclean C."/>
            <person name="Major J."/>
            <person name="Manning J."/>
            <person name="Marabella R."/>
            <person name="Maru K."/>
            <person name="Matthews C."/>
            <person name="Mauceli E."/>
            <person name="Mccarthy M."/>
            <person name="Mcdonough S."/>
            <person name="Mcghee T."/>
            <person name="Meldrim J."/>
            <person name="Meneus L."/>
            <person name="Mesirov J."/>
            <person name="Mihalev A."/>
            <person name="Mihova T."/>
            <person name="Mikkelsen T."/>
            <person name="Mlenga V."/>
            <person name="Moru K."/>
            <person name="Mozes J."/>
            <person name="Mulrain L."/>
            <person name="Munson G."/>
            <person name="Naylor J."/>
            <person name="Newes C."/>
            <person name="Nguyen C."/>
            <person name="Nguyen N."/>
            <person name="Nguyen T."/>
            <person name="Nicol R."/>
            <person name="Nielsen C."/>
            <person name="Nizzari M."/>
            <person name="Norbu C."/>
            <person name="Norbu N."/>
            <person name="O'donnell P."/>
            <person name="Okoawo O."/>
            <person name="O'leary S."/>
            <person name="Omotosho B."/>
            <person name="O'neill K."/>
            <person name="Osman S."/>
            <person name="Parker S."/>
            <person name="Perrin D."/>
            <person name="Phunkhang P."/>
            <person name="Piqani B."/>
            <person name="Purcell S."/>
            <person name="Rachupka T."/>
            <person name="Ramasamy U."/>
            <person name="Rameau R."/>
            <person name="Ray V."/>
            <person name="Raymond C."/>
            <person name="Retta R."/>
            <person name="Richardson S."/>
            <person name="Rise C."/>
            <person name="Rodriguez J."/>
            <person name="Rogers J."/>
            <person name="Rogov P."/>
            <person name="Rutman M."/>
            <person name="Schupbach R."/>
            <person name="Seaman C."/>
            <person name="Settipalli S."/>
            <person name="Sharpe T."/>
            <person name="Sheridan J."/>
            <person name="Sherpa N."/>
            <person name="Shi J."/>
            <person name="Smirnov S."/>
            <person name="Smith C."/>
            <person name="Sougnez C."/>
            <person name="Spencer B."/>
            <person name="Stalker J."/>
            <person name="Stange-thomann N."/>
            <person name="Stavropoulos S."/>
            <person name="Stetson K."/>
            <person name="Stone C."/>
            <person name="Stone S."/>
            <person name="Stubbs M."/>
            <person name="Talamas J."/>
            <person name="Tchuinga P."/>
            <person name="Tenzing P."/>
            <person name="Tesfaye S."/>
            <person name="Theodore J."/>
            <person name="Thoulutsang Y."/>
            <person name="Topham K."/>
            <person name="Towey S."/>
            <person name="Tsamla T."/>
            <person name="Tsomo N."/>
            <person name="Vallee D."/>
            <person name="Vassiliev H."/>
            <person name="Venkataraman V."/>
            <person name="Vinson J."/>
            <person name="Vo A."/>
            <person name="Wade C."/>
            <person name="Wang S."/>
            <person name="Wangchuk T."/>
            <person name="Wangdi T."/>
            <person name="Whittaker C."/>
            <person name="Wilkinson J."/>
            <person name="Wu Y."/>
            <person name="Wyman D."/>
            <person name="Yadav S."/>
            <person name="Yang S."/>
            <person name="Yang X."/>
            <person name="Yeager S."/>
            <person name="Yee E."/>
            <person name="Young G."/>
            <person name="Zainoun J."/>
            <person name="Zembeck L."/>
            <person name="Zimmer A."/>
            <person name="Zody M."/>
            <person name="Lander E."/>
        </authorList>
    </citation>
    <scope>NUCLEOTIDE SEQUENCE [LARGE SCALE GENOMIC DNA]</scope>
</reference>
<feature type="domain" description="C2H2-type" evidence="12">
    <location>
        <begin position="663"/>
        <end position="685"/>
    </location>
</feature>
<feature type="compositionally biased region" description="Basic and acidic residues" evidence="11">
    <location>
        <begin position="287"/>
        <end position="298"/>
    </location>
</feature>
<dbReference type="GO" id="GO:0000981">
    <property type="term" value="F:DNA-binding transcription factor activity, RNA polymerase II-specific"/>
    <property type="evidence" value="ECO:0007669"/>
    <property type="project" value="TreeGrafter"/>
</dbReference>
<sequence>MERSPERVQQEQQQPFRPPSNDDTYEEQPLCIEEDVERDQEFDQSSFQDGGNDGAEFQDSSPQQSPQRIEHTDSIRAPPPDTGEDPNERRSSSDTRSSSDSRSSELQVIKEQVKMIQQQHAYQIQMIHYLHWQLNLLTQQRQQNGIEQPAPPAAPPAQPVFNPITQLLSSNPGVLPPDPTRLAMAAMSNHSPNFAPSNVQHAFRRASISPPVAELPRAPQRPSEPQREIPQRPDANEAMLRAINQHRQHQEEHKQPNPFIFSQQQPTSIPEQVSAILRAKNLIPNRPEQHQPFAERPRPPQPLERIQNNQKAQDGAEEPFVKNQCRTCRRILSCPSALKLHYRTHTGERPYQCDLCSRAFTTRGNLRTHYSSVHRRELPPASSSGGSSVTKRGGSGKVDSHICPLCSSVFNDQIGLAQHMQMHAIVNKQQQQNLIMMKQKMLVTPQAAHSPYEQNEKSKSDSVVDLSSRRSNPTSPVRGEHSIKEGAHRSPIKPELGDFPNGIAEARHSYNALDLSNVSPGAVKPEPTENGLSDRYQQRSPVAKMASLKEGDTQRMVYPCGICFRQLDSEEDLKDHLMTHDGASSCDSPSSCNGSISSIQEPKGEMGEDARGVKRPLEIDESFQAPEAKRSMPRHWCNICKKQFSSASSLQIHTRTHTGEKPFICNVCLRSFTTKGNLKVHMGTHVWGAGGSRKGRRVSMDNPLMSTWMKNSSNTEQVAPSARPREPEVAASPSAAAIYQQYAALAQGLMNRGQAEGSGVPSHLLNQALAARYLQQQQQQQQLPVLGGNPAATEGSPEASLSSDGEQEQGETPGQISAAAHEWLWKAYQQRSQGQVN</sequence>
<feature type="region of interest" description="Disordered" evidence="11">
    <location>
        <begin position="372"/>
        <end position="395"/>
    </location>
</feature>
<dbReference type="SUPFAM" id="SSF57667">
    <property type="entry name" value="beta-beta-alpha zinc fingers"/>
    <property type="match status" value="3"/>
</dbReference>
<dbReference type="PROSITE" id="PS00028">
    <property type="entry name" value="ZINC_FINGER_C2H2_1"/>
    <property type="match status" value="6"/>
</dbReference>
<dbReference type="OMA" id="HWCNICK"/>
<comment type="similarity">
    <text evidence="9">Belongs to the sal C2H2-type zinc-finger protein family.</text>
</comment>
<evidence type="ECO:0000256" key="5">
    <source>
        <dbReference type="ARBA" id="ARBA00022833"/>
    </source>
</evidence>
<dbReference type="PANTHER" id="PTHR23233:SF84">
    <property type="entry name" value="FI23031P1"/>
    <property type="match status" value="1"/>
</dbReference>
<feature type="compositionally biased region" description="Polar residues" evidence="11">
    <location>
        <begin position="706"/>
        <end position="718"/>
    </location>
</feature>
<feature type="region of interest" description="Disordered" evidence="11">
    <location>
        <begin position="285"/>
        <end position="318"/>
    </location>
</feature>
<feature type="region of interest" description="Disordered" evidence="11">
    <location>
        <begin position="213"/>
        <end position="233"/>
    </location>
</feature>
<dbReference type="Ensembl" id="ENSCSAVT00000018326.1">
    <property type="protein sequence ID" value="ENSCSAVP00000018129.1"/>
    <property type="gene ID" value="ENSCSAVG00000010662.1"/>
</dbReference>
<reference evidence="13" key="3">
    <citation type="submission" date="2025-09" db="UniProtKB">
        <authorList>
            <consortium name="Ensembl"/>
        </authorList>
    </citation>
    <scope>IDENTIFICATION</scope>
</reference>
<evidence type="ECO:0000256" key="2">
    <source>
        <dbReference type="ARBA" id="ARBA00022723"/>
    </source>
</evidence>
<feature type="domain" description="C2H2-type" evidence="12">
    <location>
        <begin position="401"/>
        <end position="424"/>
    </location>
</feature>
<feature type="compositionally biased region" description="Polar residues" evidence="11">
    <location>
        <begin position="260"/>
        <end position="269"/>
    </location>
</feature>
<reference evidence="13" key="2">
    <citation type="submission" date="2025-08" db="UniProtKB">
        <authorList>
            <consortium name="Ensembl"/>
        </authorList>
    </citation>
    <scope>IDENTIFICATION</scope>
</reference>
<feature type="domain" description="C2H2-type" evidence="12">
    <location>
        <begin position="323"/>
        <end position="350"/>
    </location>
</feature>
<feature type="compositionally biased region" description="Polar residues" evidence="11">
    <location>
        <begin position="58"/>
        <end position="67"/>
    </location>
</feature>
<evidence type="ECO:0000256" key="3">
    <source>
        <dbReference type="ARBA" id="ARBA00022737"/>
    </source>
</evidence>
<feature type="region of interest" description="Disordered" evidence="11">
    <location>
        <begin position="246"/>
        <end position="269"/>
    </location>
</feature>
<accession>H2ZKL3</accession>
<dbReference type="InterPro" id="IPR036236">
    <property type="entry name" value="Znf_C2H2_sf"/>
</dbReference>
<dbReference type="PROSITE" id="PS50157">
    <property type="entry name" value="ZINC_FINGER_C2H2_2"/>
    <property type="match status" value="6"/>
</dbReference>
<feature type="region of interest" description="Disordered" evidence="11">
    <location>
        <begin position="516"/>
        <end position="541"/>
    </location>
</feature>
<keyword evidence="14" id="KW-1185">Reference proteome</keyword>
<feature type="compositionally biased region" description="Basic and acidic residues" evidence="11">
    <location>
        <begin position="224"/>
        <end position="233"/>
    </location>
</feature>
<keyword evidence="3" id="KW-0677">Repeat</keyword>
<dbReference type="STRING" id="51511.ENSCSAVP00000018129"/>
<feature type="domain" description="C2H2-type" evidence="12">
    <location>
        <begin position="351"/>
        <end position="379"/>
    </location>
</feature>
<keyword evidence="2" id="KW-0479">Metal-binding</keyword>
<evidence type="ECO:0000259" key="12">
    <source>
        <dbReference type="PROSITE" id="PS50157"/>
    </source>
</evidence>
<dbReference type="GO" id="GO:0005634">
    <property type="term" value="C:nucleus"/>
    <property type="evidence" value="ECO:0007669"/>
    <property type="project" value="UniProtKB-SubCell"/>
</dbReference>
<keyword evidence="8" id="KW-0539">Nucleus</keyword>
<feature type="region of interest" description="Disordered" evidence="11">
    <location>
        <begin position="580"/>
        <end position="610"/>
    </location>
</feature>
<dbReference type="InterPro" id="IPR013087">
    <property type="entry name" value="Znf_C2H2_type"/>
</dbReference>
<evidence type="ECO:0000313" key="14">
    <source>
        <dbReference type="Proteomes" id="UP000007875"/>
    </source>
</evidence>
<keyword evidence="5" id="KW-0862">Zinc</keyword>
<organism evidence="13 14">
    <name type="scientific">Ciona savignyi</name>
    <name type="common">Pacific transparent sea squirt</name>
    <dbReference type="NCBI Taxonomy" id="51511"/>
    <lineage>
        <taxon>Eukaryota</taxon>
        <taxon>Metazoa</taxon>
        <taxon>Chordata</taxon>
        <taxon>Tunicata</taxon>
        <taxon>Ascidiacea</taxon>
        <taxon>Phlebobranchia</taxon>
        <taxon>Cionidae</taxon>
        <taxon>Ciona</taxon>
    </lineage>
</organism>
<dbReference type="InterPro" id="IPR051565">
    <property type="entry name" value="Sal_C2H2-zinc-finger"/>
</dbReference>
<dbReference type="SMART" id="SM00355">
    <property type="entry name" value="ZnF_C2H2"/>
    <property type="match status" value="6"/>
</dbReference>
<comment type="subcellular location">
    <subcellularLocation>
        <location evidence="1">Nucleus</location>
    </subcellularLocation>
</comment>
<dbReference type="FunFam" id="3.30.160.60:FF:000556">
    <property type="entry name" value="sal-like protein 2 isoform X2"/>
    <property type="match status" value="1"/>
</dbReference>
<feature type="compositionally biased region" description="Basic and acidic residues" evidence="11">
    <location>
        <begin position="478"/>
        <end position="488"/>
    </location>
</feature>
<feature type="compositionally biased region" description="Polar residues" evidence="11">
    <location>
        <begin position="381"/>
        <end position="390"/>
    </location>
</feature>
<feature type="region of interest" description="Disordered" evidence="11">
    <location>
        <begin position="706"/>
        <end position="732"/>
    </location>
</feature>
<proteinExistence type="inferred from homology"/>
<feature type="compositionally biased region" description="Basic and acidic residues" evidence="11">
    <location>
        <begin position="86"/>
        <end position="103"/>
    </location>
</feature>
<dbReference type="AlphaFoldDB" id="H2ZKL3"/>
<dbReference type="GO" id="GO:0000978">
    <property type="term" value="F:RNA polymerase II cis-regulatory region sequence-specific DNA binding"/>
    <property type="evidence" value="ECO:0007669"/>
    <property type="project" value="TreeGrafter"/>
</dbReference>
<evidence type="ECO:0000256" key="11">
    <source>
        <dbReference type="SAM" id="MobiDB-lite"/>
    </source>
</evidence>
<feature type="region of interest" description="Disordered" evidence="11">
    <location>
        <begin position="1"/>
        <end position="106"/>
    </location>
</feature>
<evidence type="ECO:0000256" key="10">
    <source>
        <dbReference type="PROSITE-ProRule" id="PRU00042"/>
    </source>
</evidence>
<protein>
    <recommendedName>
        <fullName evidence="12">C2H2-type domain-containing protein</fullName>
    </recommendedName>
</protein>
<name>H2ZKL3_CIOSA</name>
<feature type="compositionally biased region" description="Low complexity" evidence="11">
    <location>
        <begin position="581"/>
        <end position="599"/>
    </location>
</feature>
<keyword evidence="4 10" id="KW-0863">Zinc-finger</keyword>
<evidence type="ECO:0000256" key="4">
    <source>
        <dbReference type="ARBA" id="ARBA00022771"/>
    </source>
</evidence>